<protein>
    <submittedName>
        <fullName evidence="9">LPXTG-motif cell wall-anchored protein</fullName>
    </submittedName>
</protein>
<evidence type="ECO:0000313" key="9">
    <source>
        <dbReference type="EMBL" id="RPE34630.1"/>
    </source>
</evidence>
<evidence type="ECO:0000256" key="6">
    <source>
        <dbReference type="SAM" id="Phobius"/>
    </source>
</evidence>
<evidence type="ECO:0000256" key="4">
    <source>
        <dbReference type="ARBA" id="ARBA00023088"/>
    </source>
</evidence>
<keyword evidence="3 7" id="KW-0732">Signal</keyword>
<dbReference type="RefSeq" id="WP_123818360.1">
    <property type="nucleotide sequence ID" value="NZ_RKQG01000001.1"/>
</dbReference>
<dbReference type="NCBIfam" id="NF041528">
    <property type="entry name" value="strep_LAETG"/>
    <property type="match status" value="1"/>
</dbReference>
<evidence type="ECO:0000256" key="5">
    <source>
        <dbReference type="SAM" id="MobiDB-lite"/>
    </source>
</evidence>
<feature type="compositionally biased region" description="Low complexity" evidence="5">
    <location>
        <begin position="199"/>
        <end position="247"/>
    </location>
</feature>
<keyword evidence="6" id="KW-0812">Transmembrane</keyword>
<keyword evidence="6" id="KW-1133">Transmembrane helix</keyword>
<evidence type="ECO:0000259" key="8">
    <source>
        <dbReference type="PROSITE" id="PS50847"/>
    </source>
</evidence>
<dbReference type="AlphaFoldDB" id="A0A3N4S7C5"/>
<feature type="signal peptide" evidence="7">
    <location>
        <begin position="1"/>
        <end position="25"/>
    </location>
</feature>
<gene>
    <name evidence="9" type="ORF">EDD38_2954</name>
</gene>
<feature type="chain" id="PRO_5039187607" evidence="7">
    <location>
        <begin position="26"/>
        <end position="292"/>
    </location>
</feature>
<evidence type="ECO:0000313" key="10">
    <source>
        <dbReference type="Proteomes" id="UP000266906"/>
    </source>
</evidence>
<accession>A0A3N4S7C5</accession>
<evidence type="ECO:0000256" key="3">
    <source>
        <dbReference type="ARBA" id="ARBA00022729"/>
    </source>
</evidence>
<dbReference type="Proteomes" id="UP000266906">
    <property type="component" value="Unassembled WGS sequence"/>
</dbReference>
<dbReference type="PROSITE" id="PS51318">
    <property type="entry name" value="TAT"/>
    <property type="match status" value="1"/>
</dbReference>
<keyword evidence="10" id="KW-1185">Reference proteome</keyword>
<keyword evidence="2" id="KW-0964">Secreted</keyword>
<feature type="region of interest" description="Disordered" evidence="5">
    <location>
        <begin position="197"/>
        <end position="247"/>
    </location>
</feature>
<dbReference type="InterPro" id="IPR006311">
    <property type="entry name" value="TAT_signal"/>
</dbReference>
<dbReference type="PROSITE" id="PS50847">
    <property type="entry name" value="GRAM_POS_ANCHORING"/>
    <property type="match status" value="1"/>
</dbReference>
<proteinExistence type="predicted"/>
<feature type="transmembrane region" description="Helical" evidence="6">
    <location>
        <begin position="267"/>
        <end position="287"/>
    </location>
</feature>
<keyword evidence="6" id="KW-0472">Membrane</keyword>
<evidence type="ECO:0000256" key="2">
    <source>
        <dbReference type="ARBA" id="ARBA00022525"/>
    </source>
</evidence>
<feature type="domain" description="Gram-positive cocci surface proteins LPxTG" evidence="8">
    <location>
        <begin position="257"/>
        <end position="292"/>
    </location>
</feature>
<evidence type="ECO:0000256" key="1">
    <source>
        <dbReference type="ARBA" id="ARBA00022512"/>
    </source>
</evidence>
<reference evidence="9 10" key="1">
    <citation type="submission" date="2018-11" db="EMBL/GenBank/DDBJ databases">
        <title>Sequencing the genomes of 1000 actinobacteria strains.</title>
        <authorList>
            <person name="Klenk H.-P."/>
        </authorList>
    </citation>
    <scope>NUCLEOTIDE SEQUENCE [LARGE SCALE GENOMIC DNA]</scope>
    <source>
        <strain evidence="9 10">DSM 44781</strain>
    </source>
</reference>
<evidence type="ECO:0000256" key="7">
    <source>
        <dbReference type="SAM" id="SignalP"/>
    </source>
</evidence>
<dbReference type="InterPro" id="IPR019931">
    <property type="entry name" value="LPXTG_anchor"/>
</dbReference>
<comment type="caution">
    <text evidence="9">The sequence shown here is derived from an EMBL/GenBank/DDBJ whole genome shotgun (WGS) entry which is preliminary data.</text>
</comment>
<dbReference type="NCBIfam" id="TIGR01167">
    <property type="entry name" value="LPXTG_anchor"/>
    <property type="match status" value="1"/>
</dbReference>
<keyword evidence="4" id="KW-0572">Peptidoglycan-anchor</keyword>
<organism evidence="9 10">
    <name type="scientific">Kitasatospora cineracea</name>
    <dbReference type="NCBI Taxonomy" id="88074"/>
    <lineage>
        <taxon>Bacteria</taxon>
        <taxon>Bacillati</taxon>
        <taxon>Actinomycetota</taxon>
        <taxon>Actinomycetes</taxon>
        <taxon>Kitasatosporales</taxon>
        <taxon>Streptomycetaceae</taxon>
        <taxon>Kitasatospora</taxon>
    </lineage>
</organism>
<keyword evidence="1" id="KW-0134">Cell wall</keyword>
<sequence length="292" mass="29015">MNTRRSVSSAAAATAVLVLASTAVAGGTAWAADRPVVPCADGAVKLPGENAVEGAPAHTGTVSLQVGGDAAPTVAGDVATYRLRITESNRTGAGYRHVTVVPVLFTQLGVMNTGNTKVTWVHGGTETELPTRMGCDPSIWGASGALDLALADGQTATVDLKVTTSTEVARKVKELSVSAFGAADGDRSLQSNQITLPGVAPAAEPTAMPTKKPTEPTAMPTKKPTEPTATPTKAATASATPTPAAATPAPVAASAELASTGGGSSTGLLAAAAALLIAAGGAVLYTLRRRAR</sequence>
<dbReference type="EMBL" id="RKQG01000001">
    <property type="protein sequence ID" value="RPE34630.1"/>
    <property type="molecule type" value="Genomic_DNA"/>
</dbReference>
<name>A0A3N4S7C5_9ACTN</name>